<dbReference type="STRING" id="61819.ENSACIP00000019363"/>
<dbReference type="GO" id="GO:0005739">
    <property type="term" value="C:mitochondrion"/>
    <property type="evidence" value="ECO:0007669"/>
    <property type="project" value="UniProtKB-SubCell"/>
</dbReference>
<dbReference type="InterPro" id="IPR045058">
    <property type="entry name" value="GIMA/IAN/Toc"/>
</dbReference>
<organism evidence="17 18">
    <name type="scientific">Amphilophus citrinellus</name>
    <name type="common">Midas cichlid</name>
    <name type="synonym">Cichlasoma citrinellum</name>
    <dbReference type="NCBI Taxonomy" id="61819"/>
    <lineage>
        <taxon>Eukaryota</taxon>
        <taxon>Metazoa</taxon>
        <taxon>Chordata</taxon>
        <taxon>Craniata</taxon>
        <taxon>Vertebrata</taxon>
        <taxon>Euteleostomi</taxon>
        <taxon>Actinopterygii</taxon>
        <taxon>Neopterygii</taxon>
        <taxon>Teleostei</taxon>
        <taxon>Neoteleostei</taxon>
        <taxon>Acanthomorphata</taxon>
        <taxon>Ovalentaria</taxon>
        <taxon>Cichlomorphae</taxon>
        <taxon>Cichliformes</taxon>
        <taxon>Cichlidae</taxon>
        <taxon>New World cichlids</taxon>
        <taxon>Cichlasomatinae</taxon>
        <taxon>Heroini</taxon>
        <taxon>Amphilophus</taxon>
    </lineage>
</organism>
<evidence type="ECO:0000256" key="9">
    <source>
        <dbReference type="ARBA" id="ARBA00022824"/>
    </source>
</evidence>
<feature type="domain" description="AIG1-type G" evidence="16">
    <location>
        <begin position="6"/>
        <end position="205"/>
    </location>
</feature>
<evidence type="ECO:0000256" key="11">
    <source>
        <dbReference type="ARBA" id="ARBA00023128"/>
    </source>
</evidence>
<dbReference type="GeneTree" id="ENSGT01140000282522"/>
<comment type="function">
    <text evidence="13">Exerts an anti-apoptotic effect in the immune system and is involved in responses to infections.</text>
</comment>
<dbReference type="PROSITE" id="PS51720">
    <property type="entry name" value="G_AIG1"/>
    <property type="match status" value="1"/>
</dbReference>
<dbReference type="GO" id="GO:0005525">
    <property type="term" value="F:GTP binding"/>
    <property type="evidence" value="ECO:0007669"/>
    <property type="project" value="UniProtKB-KW"/>
</dbReference>
<dbReference type="AlphaFoldDB" id="A0A3Q0SCA0"/>
<evidence type="ECO:0000256" key="1">
    <source>
        <dbReference type="ARBA" id="ARBA00004173"/>
    </source>
</evidence>
<keyword evidence="7" id="KW-0677">Repeat</keyword>
<evidence type="ECO:0000313" key="17">
    <source>
        <dbReference type="Ensembl" id="ENSACIP00000019363.1"/>
    </source>
</evidence>
<evidence type="ECO:0000256" key="14">
    <source>
        <dbReference type="ARBA" id="ARBA00073539"/>
    </source>
</evidence>
<dbReference type="InterPro" id="IPR027417">
    <property type="entry name" value="P-loop_NTPase"/>
</dbReference>
<evidence type="ECO:0000256" key="4">
    <source>
        <dbReference type="ARBA" id="ARBA00004555"/>
    </source>
</evidence>
<dbReference type="PANTHER" id="PTHR10903">
    <property type="entry name" value="GTPASE, IMAP FAMILY MEMBER-RELATED"/>
    <property type="match status" value="1"/>
</dbReference>
<dbReference type="PANTHER" id="PTHR10903:SF170">
    <property type="entry name" value="GTPASE IMAP FAMILY MEMBER 7"/>
    <property type="match status" value="1"/>
</dbReference>
<evidence type="ECO:0000256" key="13">
    <source>
        <dbReference type="ARBA" id="ARBA00056809"/>
    </source>
</evidence>
<evidence type="ECO:0000256" key="6">
    <source>
        <dbReference type="ARBA" id="ARBA00022490"/>
    </source>
</evidence>
<dbReference type="InterPro" id="IPR006703">
    <property type="entry name" value="G_AIG1"/>
</dbReference>
<comment type="subcellular location">
    <subcellularLocation>
        <location evidence="3">Cytoplasm</location>
        <location evidence="3">Cytosol</location>
    </subcellularLocation>
    <subcellularLocation>
        <location evidence="2">Endoplasmic reticulum</location>
    </subcellularLocation>
    <subcellularLocation>
        <location evidence="4">Golgi apparatus</location>
    </subcellularLocation>
    <subcellularLocation>
        <location evidence="1">Mitochondrion</location>
    </subcellularLocation>
</comment>
<protein>
    <recommendedName>
        <fullName evidence="14">GTPase IMAP family member 8</fullName>
    </recommendedName>
    <alternativeName>
        <fullName evidence="15">Immune-associated nucleotide-binding protein 9</fullName>
    </alternativeName>
</protein>
<dbReference type="Pfam" id="PF04548">
    <property type="entry name" value="AIG1"/>
    <property type="match status" value="1"/>
</dbReference>
<evidence type="ECO:0000256" key="8">
    <source>
        <dbReference type="ARBA" id="ARBA00022741"/>
    </source>
</evidence>
<reference evidence="17" key="1">
    <citation type="submission" date="2025-08" db="UniProtKB">
        <authorList>
            <consortium name="Ensembl"/>
        </authorList>
    </citation>
    <scope>IDENTIFICATION</scope>
</reference>
<keyword evidence="10" id="KW-0333">Golgi apparatus</keyword>
<keyword evidence="9" id="KW-0256">Endoplasmic reticulum</keyword>
<evidence type="ECO:0000256" key="15">
    <source>
        <dbReference type="ARBA" id="ARBA00077278"/>
    </source>
</evidence>
<evidence type="ECO:0000256" key="2">
    <source>
        <dbReference type="ARBA" id="ARBA00004240"/>
    </source>
</evidence>
<evidence type="ECO:0000256" key="12">
    <source>
        <dbReference type="ARBA" id="ARBA00023134"/>
    </source>
</evidence>
<evidence type="ECO:0000256" key="7">
    <source>
        <dbReference type="ARBA" id="ARBA00022737"/>
    </source>
</evidence>
<evidence type="ECO:0000259" key="16">
    <source>
        <dbReference type="PROSITE" id="PS51720"/>
    </source>
</evidence>
<keyword evidence="18" id="KW-1185">Reference proteome</keyword>
<comment type="similarity">
    <text evidence="5">Belongs to the TRAFAC class TrmE-Era-EngA-EngB-Septin-like GTPase superfamily. AIG1/Toc34/Toc159-like paraseptin GTPase family. IAN subfamily.</text>
</comment>
<sequence length="248" mass="28146">MVQENGGNLRVVLVGQEKVGKSSAGNTILGKKAFDCKISSSPLTLSSKKIEADVLGRRVSVVDTPGLFSTRLTAEDVKAELEKAVELSSPGPHVFLLILQLGRFTEQEQEGLKTLQEMFNDEISKHTMVLFTYGDRLENTDMEQFIKEDENLQELLRNCRGVYHVFNNRKIEDRSQVQELLDKIDSICEGGHYKRTSQAVWYSSLRSFWFFRRIRQIGSQIFVIINSIRARKGGLCFSFLLSPTECCL</sequence>
<dbReference type="Proteomes" id="UP000261340">
    <property type="component" value="Unplaced"/>
</dbReference>
<proteinExistence type="inferred from homology"/>
<dbReference type="Gene3D" id="3.40.50.300">
    <property type="entry name" value="P-loop containing nucleotide triphosphate hydrolases"/>
    <property type="match status" value="1"/>
</dbReference>
<evidence type="ECO:0000256" key="3">
    <source>
        <dbReference type="ARBA" id="ARBA00004514"/>
    </source>
</evidence>
<dbReference type="GO" id="GO:0005829">
    <property type="term" value="C:cytosol"/>
    <property type="evidence" value="ECO:0007669"/>
    <property type="project" value="UniProtKB-SubCell"/>
</dbReference>
<dbReference type="CDD" id="cd01852">
    <property type="entry name" value="AIG1"/>
    <property type="match status" value="1"/>
</dbReference>
<keyword evidence="12" id="KW-0342">GTP-binding</keyword>
<dbReference type="Ensembl" id="ENSACIT00000019882.1">
    <property type="protein sequence ID" value="ENSACIP00000019363.1"/>
    <property type="gene ID" value="ENSACIG00000015088.1"/>
</dbReference>
<keyword evidence="8" id="KW-0547">Nucleotide-binding</keyword>
<evidence type="ECO:0000256" key="5">
    <source>
        <dbReference type="ARBA" id="ARBA00008535"/>
    </source>
</evidence>
<dbReference type="GO" id="GO:0005783">
    <property type="term" value="C:endoplasmic reticulum"/>
    <property type="evidence" value="ECO:0007669"/>
    <property type="project" value="UniProtKB-SubCell"/>
</dbReference>
<name>A0A3Q0SCA0_AMPCI</name>
<accession>A0A3Q0SCA0</accession>
<dbReference type="GO" id="GO:0005794">
    <property type="term" value="C:Golgi apparatus"/>
    <property type="evidence" value="ECO:0007669"/>
    <property type="project" value="UniProtKB-SubCell"/>
</dbReference>
<keyword evidence="6" id="KW-0963">Cytoplasm</keyword>
<evidence type="ECO:0000256" key="10">
    <source>
        <dbReference type="ARBA" id="ARBA00023034"/>
    </source>
</evidence>
<dbReference type="OMA" id="FTWWETH"/>
<dbReference type="FunFam" id="3.40.50.300:FF:000536">
    <property type="entry name" value="GTPase IMAP family member 8"/>
    <property type="match status" value="1"/>
</dbReference>
<dbReference type="SUPFAM" id="SSF52540">
    <property type="entry name" value="P-loop containing nucleoside triphosphate hydrolases"/>
    <property type="match status" value="1"/>
</dbReference>
<reference evidence="17" key="2">
    <citation type="submission" date="2025-09" db="UniProtKB">
        <authorList>
            <consortium name="Ensembl"/>
        </authorList>
    </citation>
    <scope>IDENTIFICATION</scope>
</reference>
<keyword evidence="11" id="KW-0496">Mitochondrion</keyword>
<evidence type="ECO:0000313" key="18">
    <source>
        <dbReference type="Proteomes" id="UP000261340"/>
    </source>
</evidence>